<evidence type="ECO:0000313" key="4">
    <source>
        <dbReference type="Proteomes" id="UP000546642"/>
    </source>
</evidence>
<evidence type="ECO:0000313" key="3">
    <source>
        <dbReference type="EMBL" id="MBB6174160.1"/>
    </source>
</evidence>
<name>A0A7W9YL29_9ACTN</name>
<feature type="transmembrane region" description="Helical" evidence="1">
    <location>
        <begin position="15"/>
        <end position="37"/>
    </location>
</feature>
<organism evidence="3 4">
    <name type="scientific">Nocardiopsis mwathae</name>
    <dbReference type="NCBI Taxonomy" id="1472723"/>
    <lineage>
        <taxon>Bacteria</taxon>
        <taxon>Bacillati</taxon>
        <taxon>Actinomycetota</taxon>
        <taxon>Actinomycetes</taxon>
        <taxon>Streptosporangiales</taxon>
        <taxon>Nocardiopsidaceae</taxon>
        <taxon>Nocardiopsis</taxon>
    </lineage>
</organism>
<keyword evidence="4" id="KW-1185">Reference proteome</keyword>
<dbReference type="InterPro" id="IPR028087">
    <property type="entry name" value="Tad_N"/>
</dbReference>
<sequence length="120" mass="12205">MRATSTFRPADLGSATVWVLALGAVIWFSAFTAVLVASVRIDRHRAATAADLAALAGAAQSAHGPRRACAVADATAAANGARLVGCTLRGLILHVEVEIPARMWPGAVPARARAGPVSAP</sequence>
<dbReference type="Proteomes" id="UP000546642">
    <property type="component" value="Unassembled WGS sequence"/>
</dbReference>
<evidence type="ECO:0000256" key="1">
    <source>
        <dbReference type="SAM" id="Phobius"/>
    </source>
</evidence>
<protein>
    <submittedName>
        <fullName evidence="3">Secretion/DNA translocation related TadE-like protein</fullName>
    </submittedName>
</protein>
<reference evidence="3 4" key="1">
    <citation type="submission" date="2020-08" db="EMBL/GenBank/DDBJ databases">
        <title>Sequencing the genomes of 1000 actinobacteria strains.</title>
        <authorList>
            <person name="Klenk H.-P."/>
        </authorList>
    </citation>
    <scope>NUCLEOTIDE SEQUENCE [LARGE SCALE GENOMIC DNA]</scope>
    <source>
        <strain evidence="3 4">DSM 46659</strain>
    </source>
</reference>
<proteinExistence type="predicted"/>
<dbReference type="RefSeq" id="WP_184078030.1">
    <property type="nucleotide sequence ID" value="NZ_JACHDS010000001.1"/>
</dbReference>
<comment type="caution">
    <text evidence="3">The sequence shown here is derived from an EMBL/GenBank/DDBJ whole genome shotgun (WGS) entry which is preliminary data.</text>
</comment>
<dbReference type="NCBIfam" id="TIGR03816">
    <property type="entry name" value="tadE_like_DECH"/>
    <property type="match status" value="1"/>
</dbReference>
<keyword evidence="1" id="KW-0472">Membrane</keyword>
<dbReference type="Pfam" id="PF13400">
    <property type="entry name" value="Tad"/>
    <property type="match status" value="1"/>
</dbReference>
<keyword evidence="1" id="KW-1133">Transmembrane helix</keyword>
<accession>A0A7W9YL29</accession>
<dbReference type="AlphaFoldDB" id="A0A7W9YL29"/>
<dbReference type="EMBL" id="JACHDS010000001">
    <property type="protein sequence ID" value="MBB6174160.1"/>
    <property type="molecule type" value="Genomic_DNA"/>
</dbReference>
<dbReference type="InterPro" id="IPR021202">
    <property type="entry name" value="Rv3654c-like"/>
</dbReference>
<feature type="domain" description="Putative Flp pilus-assembly TadG-like N-terminal" evidence="2">
    <location>
        <begin position="13"/>
        <end position="60"/>
    </location>
</feature>
<keyword evidence="1" id="KW-0812">Transmembrane</keyword>
<evidence type="ECO:0000259" key="2">
    <source>
        <dbReference type="Pfam" id="PF13400"/>
    </source>
</evidence>
<gene>
    <name evidence="3" type="ORF">HNR23_004220</name>
</gene>